<dbReference type="EMBL" id="LXEY01000019">
    <property type="protein sequence ID" value="OAV60578.1"/>
    <property type="molecule type" value="Genomic_DNA"/>
</dbReference>
<dbReference type="RefSeq" id="WP_043058120.1">
    <property type="nucleotide sequence ID" value="NZ_LXEY01000019.1"/>
</dbReference>
<reference evidence="2 3" key="1">
    <citation type="submission" date="2016-04" db="EMBL/GenBank/DDBJ databases">
        <title>First whole genome shotgun sequence of the bacterium Enteractinococcus sp. strain UASWS1574.</title>
        <authorList>
            <person name="Crovadore J."/>
            <person name="Chablais R."/>
            <person name="Lefort F."/>
        </authorList>
    </citation>
    <scope>NUCLEOTIDE SEQUENCE [LARGE SCALE GENOMIC DNA]</scope>
    <source>
        <strain evidence="2 3">UASWS1574</strain>
    </source>
</reference>
<organism evidence="2 3">
    <name type="scientific">Enteractinococcus helveticum</name>
    <dbReference type="NCBI Taxonomy" id="1837282"/>
    <lineage>
        <taxon>Bacteria</taxon>
        <taxon>Bacillati</taxon>
        <taxon>Actinomycetota</taxon>
        <taxon>Actinomycetes</taxon>
        <taxon>Micrococcales</taxon>
        <taxon>Micrococcaceae</taxon>
    </lineage>
</organism>
<gene>
    <name evidence="2" type="ORF">A6F49_11540</name>
</gene>
<name>A0A1B7LYV5_9MICC</name>
<keyword evidence="1" id="KW-0812">Transmembrane</keyword>
<protein>
    <submittedName>
        <fullName evidence="2">Uncharacterized protein</fullName>
    </submittedName>
</protein>
<dbReference type="Proteomes" id="UP000078292">
    <property type="component" value="Unassembled WGS sequence"/>
</dbReference>
<keyword evidence="1" id="KW-1133">Transmembrane helix</keyword>
<feature type="transmembrane region" description="Helical" evidence="1">
    <location>
        <begin position="63"/>
        <end position="86"/>
    </location>
</feature>
<evidence type="ECO:0000256" key="1">
    <source>
        <dbReference type="SAM" id="Phobius"/>
    </source>
</evidence>
<feature type="transmembrane region" description="Helical" evidence="1">
    <location>
        <begin position="12"/>
        <end position="30"/>
    </location>
</feature>
<dbReference type="STRING" id="1837282.A6F49_11540"/>
<dbReference type="AlphaFoldDB" id="A0A1B7LYV5"/>
<comment type="caution">
    <text evidence="2">The sequence shown here is derived from an EMBL/GenBank/DDBJ whole genome shotgun (WGS) entry which is preliminary data.</text>
</comment>
<keyword evidence="1" id="KW-0472">Membrane</keyword>
<sequence>MANNESIEPDLSHYSFRAFFLLAFVGPVFISEPDHVGWIVLVSVAAFVIFFGLANLHLRPKYYVSGWIILIVFVLGYVVLFFLRGSDIRPDSHWFFISPLGYIFAALVIKPPDKMEQKASLRSLSGGYELQCWSSKSQISPPTGDFRELVRRLDGVKLTLVRVTRKTHCLEIAGGAEGRCVLYYSADFRDDNTWFVYTGTVSETEPGDKEQLMFLGDIKGYIRENLWCYADEAQQVVEDFLRHGSIDTGTNSRWINRGPMAGGLRPSLPVITSDT</sequence>
<accession>A0A1B7LYV5</accession>
<keyword evidence="3" id="KW-1185">Reference proteome</keyword>
<feature type="transmembrane region" description="Helical" evidence="1">
    <location>
        <begin position="36"/>
        <end position="56"/>
    </location>
</feature>
<evidence type="ECO:0000313" key="2">
    <source>
        <dbReference type="EMBL" id="OAV60578.1"/>
    </source>
</evidence>
<proteinExistence type="predicted"/>
<evidence type="ECO:0000313" key="3">
    <source>
        <dbReference type="Proteomes" id="UP000078292"/>
    </source>
</evidence>
<feature type="transmembrane region" description="Helical" evidence="1">
    <location>
        <begin position="92"/>
        <end position="109"/>
    </location>
</feature>